<evidence type="ECO:0000313" key="12">
    <source>
        <dbReference type="Proteomes" id="UP000314294"/>
    </source>
</evidence>
<feature type="transmembrane region" description="Helical" evidence="10">
    <location>
        <begin position="151"/>
        <end position="174"/>
    </location>
</feature>
<keyword evidence="3" id="KW-0813">Transport</keyword>
<feature type="transmembrane region" description="Helical" evidence="10">
    <location>
        <begin position="49"/>
        <end position="72"/>
    </location>
</feature>
<evidence type="ECO:0000256" key="6">
    <source>
        <dbReference type="ARBA" id="ARBA00023065"/>
    </source>
</evidence>
<keyword evidence="8" id="KW-0407">Ion channel</keyword>
<reference evidence="11 12" key="1">
    <citation type="submission" date="2019-03" db="EMBL/GenBank/DDBJ databases">
        <title>First draft genome of Liparis tanakae, snailfish: a comprehensive survey of snailfish specific genes.</title>
        <authorList>
            <person name="Kim W."/>
            <person name="Song I."/>
            <person name="Jeong J.-H."/>
            <person name="Kim D."/>
            <person name="Kim S."/>
            <person name="Ryu S."/>
            <person name="Song J.Y."/>
            <person name="Lee S.K."/>
        </authorList>
    </citation>
    <scope>NUCLEOTIDE SEQUENCE [LARGE SCALE GENOMIC DNA]</scope>
    <source>
        <tissue evidence="11">Muscle</tissue>
    </source>
</reference>
<evidence type="ECO:0000313" key="11">
    <source>
        <dbReference type="EMBL" id="TNN43874.1"/>
    </source>
</evidence>
<evidence type="ECO:0000256" key="4">
    <source>
        <dbReference type="ARBA" id="ARBA00022692"/>
    </source>
</evidence>
<feature type="transmembrane region" description="Helical" evidence="10">
    <location>
        <begin position="84"/>
        <end position="105"/>
    </location>
</feature>
<dbReference type="PANTHER" id="PTHR32261">
    <property type="entry name" value="CALCIUM HOMEOSTASIS MODULATOR PROTEIN"/>
    <property type="match status" value="1"/>
</dbReference>
<name>A0A4Z2FT35_9TELE</name>
<keyword evidence="6" id="KW-0406">Ion transport</keyword>
<dbReference type="PANTHER" id="PTHR32261:SF4">
    <property type="entry name" value="CALCIUM HOMEOSTASIS MODULATOR PROTEIN 6"/>
    <property type="match status" value="1"/>
</dbReference>
<protein>
    <submittedName>
        <fullName evidence="11">Uncharacterized protein</fullName>
    </submittedName>
</protein>
<comment type="similarity">
    <text evidence="2">Belongs to the CALHM family.</text>
</comment>
<evidence type="ECO:0000256" key="9">
    <source>
        <dbReference type="SAM" id="MobiDB-lite"/>
    </source>
</evidence>
<dbReference type="Proteomes" id="UP000314294">
    <property type="component" value="Unassembled WGS sequence"/>
</dbReference>
<organism evidence="11 12">
    <name type="scientific">Liparis tanakae</name>
    <name type="common">Tanaka's snailfish</name>
    <dbReference type="NCBI Taxonomy" id="230148"/>
    <lineage>
        <taxon>Eukaryota</taxon>
        <taxon>Metazoa</taxon>
        <taxon>Chordata</taxon>
        <taxon>Craniata</taxon>
        <taxon>Vertebrata</taxon>
        <taxon>Euteleostomi</taxon>
        <taxon>Actinopterygii</taxon>
        <taxon>Neopterygii</taxon>
        <taxon>Teleostei</taxon>
        <taxon>Neoteleostei</taxon>
        <taxon>Acanthomorphata</taxon>
        <taxon>Eupercaria</taxon>
        <taxon>Perciformes</taxon>
        <taxon>Cottioidei</taxon>
        <taxon>Cottales</taxon>
        <taxon>Liparidae</taxon>
        <taxon>Liparis</taxon>
    </lineage>
</organism>
<keyword evidence="12" id="KW-1185">Reference proteome</keyword>
<dbReference type="EMBL" id="SRLO01000940">
    <property type="protein sequence ID" value="TNN43874.1"/>
    <property type="molecule type" value="Genomic_DNA"/>
</dbReference>
<evidence type="ECO:0000256" key="1">
    <source>
        <dbReference type="ARBA" id="ARBA00004141"/>
    </source>
</evidence>
<keyword evidence="7 10" id="KW-0472">Membrane</keyword>
<evidence type="ECO:0000256" key="5">
    <source>
        <dbReference type="ARBA" id="ARBA00022989"/>
    </source>
</evidence>
<evidence type="ECO:0000256" key="8">
    <source>
        <dbReference type="ARBA" id="ARBA00023303"/>
    </source>
</evidence>
<dbReference type="GO" id="GO:1904669">
    <property type="term" value="P:ATP export"/>
    <property type="evidence" value="ECO:0007669"/>
    <property type="project" value="UniProtKB-ARBA"/>
</dbReference>
<accession>A0A4Z2FT35</accession>
<comment type="caution">
    <text evidence="11">The sequence shown here is derived from an EMBL/GenBank/DDBJ whole genome shotgun (WGS) entry which is preliminary data.</text>
</comment>
<keyword evidence="5 10" id="KW-1133">Transmembrane helix</keyword>
<evidence type="ECO:0000256" key="10">
    <source>
        <dbReference type="SAM" id="Phobius"/>
    </source>
</evidence>
<proteinExistence type="inferred from homology"/>
<dbReference type="InterPro" id="IPR029569">
    <property type="entry name" value="CALHM"/>
</dbReference>
<dbReference type="GO" id="GO:0005886">
    <property type="term" value="C:plasma membrane"/>
    <property type="evidence" value="ECO:0007669"/>
    <property type="project" value="TreeGrafter"/>
</dbReference>
<gene>
    <name evidence="11" type="ORF">EYF80_045928</name>
</gene>
<keyword evidence="4 10" id="KW-0812">Transmembrane</keyword>
<feature type="region of interest" description="Disordered" evidence="9">
    <location>
        <begin position="196"/>
        <end position="226"/>
    </location>
</feature>
<dbReference type="GO" id="GO:0005261">
    <property type="term" value="F:monoatomic cation channel activity"/>
    <property type="evidence" value="ECO:0007669"/>
    <property type="project" value="TreeGrafter"/>
</dbReference>
<dbReference type="Pfam" id="PF14798">
    <property type="entry name" value="Ca_hom_mod"/>
    <property type="match status" value="1"/>
</dbReference>
<dbReference type="OrthoDB" id="8740304at2759"/>
<evidence type="ECO:0000256" key="2">
    <source>
        <dbReference type="ARBA" id="ARBA00008497"/>
    </source>
</evidence>
<evidence type="ECO:0000256" key="7">
    <source>
        <dbReference type="ARBA" id="ARBA00023136"/>
    </source>
</evidence>
<dbReference type="AlphaFoldDB" id="A0A4Z2FT35"/>
<evidence type="ECO:0000256" key="3">
    <source>
        <dbReference type="ARBA" id="ARBA00022448"/>
    </source>
</evidence>
<feature type="compositionally biased region" description="Pro residues" evidence="9">
    <location>
        <begin position="206"/>
        <end position="218"/>
    </location>
</feature>
<comment type="subcellular location">
    <subcellularLocation>
        <location evidence="1">Membrane</location>
        <topology evidence="1">Multi-pass membrane protein</topology>
    </subcellularLocation>
</comment>
<sequence length="226" mass="25083">MERRRRWLGGLTDELSGNPVASNVAFGFVLVGLEKLMELEFKCPCSPRWNAVFSSTFFVIPAVMAFTLMLIVQGCRGEGRGRGGGSTASLSCVVPAVVWLILLFLDGQYFVCAMTDWEGRFVIVDKAAPQKCMVEEFIKGFRPFKRAAMTLMWPMVIGIVLLVFICVGLMVYVIRGRCEEELEEADVALHRIQHIQSGPSSERSGPPVPRRPPPPTPTPKITSTIF</sequence>